<reference evidence="2 3" key="1">
    <citation type="submission" date="2023-12" db="EMBL/GenBank/DDBJ databases">
        <title>Description of new species of Mycobacterium terrae complex isolated from sewage at the Sao Paulo Zoological Park Foundation in Brazil.</title>
        <authorList>
            <person name="Romagnoli C.L."/>
            <person name="Conceicao E.C."/>
            <person name="Machado E."/>
            <person name="Barreto L.B.P.F."/>
            <person name="Sharma A."/>
            <person name="Silva N.M."/>
            <person name="Marques L.E."/>
            <person name="Juliana M.A."/>
            <person name="Lourenco M.C.S."/>
            <person name="Digiampietri L.A."/>
            <person name="Suffys P.N."/>
            <person name="Viana-Niero C."/>
        </authorList>
    </citation>
    <scope>NUCLEOTIDE SEQUENCE [LARGE SCALE GENOMIC DNA]</scope>
    <source>
        <strain evidence="2 3">MYC098</strain>
    </source>
</reference>
<evidence type="ECO:0000313" key="2">
    <source>
        <dbReference type="EMBL" id="MEB3022963.1"/>
    </source>
</evidence>
<organism evidence="2 3">
    <name type="scientific">[Mycobacterium] crassicus</name>
    <dbReference type="NCBI Taxonomy" id="2872309"/>
    <lineage>
        <taxon>Bacteria</taxon>
        <taxon>Bacillati</taxon>
        <taxon>Actinomycetota</taxon>
        <taxon>Actinomycetes</taxon>
        <taxon>Mycobacteriales</taxon>
        <taxon>Mycobacteriaceae</taxon>
        <taxon>Mycolicibacter</taxon>
    </lineage>
</organism>
<name>A0ABU5XLA8_9MYCO</name>
<protein>
    <submittedName>
        <fullName evidence="2">Uncharacterized protein</fullName>
    </submittedName>
</protein>
<accession>A0ABU5XLA8</accession>
<feature type="region of interest" description="Disordered" evidence="1">
    <location>
        <begin position="59"/>
        <end position="79"/>
    </location>
</feature>
<dbReference type="RefSeq" id="WP_329780227.1">
    <property type="nucleotide sequence ID" value="NZ_JAYJJR010000013.1"/>
</dbReference>
<comment type="caution">
    <text evidence="2">The sequence shown here is derived from an EMBL/GenBank/DDBJ whole genome shotgun (WGS) entry which is preliminary data.</text>
</comment>
<dbReference type="Proteomes" id="UP001299596">
    <property type="component" value="Unassembled WGS sequence"/>
</dbReference>
<keyword evidence="3" id="KW-1185">Reference proteome</keyword>
<dbReference type="EMBL" id="JAYJJR010000013">
    <property type="protein sequence ID" value="MEB3022963.1"/>
    <property type="molecule type" value="Genomic_DNA"/>
</dbReference>
<proteinExistence type="predicted"/>
<gene>
    <name evidence="2" type="ORF">K6T79_18130</name>
</gene>
<evidence type="ECO:0000256" key="1">
    <source>
        <dbReference type="SAM" id="MobiDB-lite"/>
    </source>
</evidence>
<sequence length="103" mass="11280">MANAKQPTPEQIPVLEELHEASVLRNLAYRFYLRVFTRALRAGVGPSVIARYARISPQAANSTRNRLKALPSDDDAPSTVDEVLARMKKDLPPTSKPATPGPT</sequence>
<evidence type="ECO:0000313" key="3">
    <source>
        <dbReference type="Proteomes" id="UP001299596"/>
    </source>
</evidence>